<dbReference type="OrthoDB" id="4869265at2"/>
<evidence type="ECO:0000313" key="3">
    <source>
        <dbReference type="EMBL" id="TQL50680.1"/>
    </source>
</evidence>
<sequence>MRGHDGAGRCRAAYRDPEHGGVSVLVIGMVAIALLLVLGVVGATSVQLSRIRLLDAADAAALDAADAIDRDTVYERGLGDGVPLTDAGVLEAAGEHLADRGLPPRITGWSLGPGSGSPDGRTAVVVLQGEASIPVVSRILDPFGGGVTITVQSRARSDLE</sequence>
<protein>
    <submittedName>
        <fullName evidence="3">Putative Flp pilus-assembly TadE/G-like protein</fullName>
    </submittedName>
</protein>
<evidence type="ECO:0000259" key="2">
    <source>
        <dbReference type="Pfam" id="PF13400"/>
    </source>
</evidence>
<dbReference type="Pfam" id="PF13400">
    <property type="entry name" value="Tad"/>
    <property type="match status" value="1"/>
</dbReference>
<gene>
    <name evidence="3" type="ORF">FB467_1793</name>
</gene>
<keyword evidence="1" id="KW-1133">Transmembrane helix</keyword>
<keyword evidence="1" id="KW-0812">Transmembrane</keyword>
<dbReference type="InterPro" id="IPR028087">
    <property type="entry name" value="Tad_N"/>
</dbReference>
<evidence type="ECO:0000256" key="1">
    <source>
        <dbReference type="SAM" id="Phobius"/>
    </source>
</evidence>
<keyword evidence="1" id="KW-0472">Membrane</keyword>
<comment type="caution">
    <text evidence="3">The sequence shown here is derived from an EMBL/GenBank/DDBJ whole genome shotgun (WGS) entry which is preliminary data.</text>
</comment>
<dbReference type="RefSeq" id="WP_141784780.1">
    <property type="nucleotide sequence ID" value="NZ_BAAAIK010000002.1"/>
</dbReference>
<feature type="transmembrane region" description="Helical" evidence="1">
    <location>
        <begin position="20"/>
        <end position="43"/>
    </location>
</feature>
<organism evidence="3 4">
    <name type="scientific">Ornithinicoccus hortensis</name>
    <dbReference type="NCBI Taxonomy" id="82346"/>
    <lineage>
        <taxon>Bacteria</taxon>
        <taxon>Bacillati</taxon>
        <taxon>Actinomycetota</taxon>
        <taxon>Actinomycetes</taxon>
        <taxon>Micrococcales</taxon>
        <taxon>Intrasporangiaceae</taxon>
        <taxon>Ornithinicoccus</taxon>
    </lineage>
</organism>
<evidence type="ECO:0000313" key="4">
    <source>
        <dbReference type="Proteomes" id="UP000319516"/>
    </source>
</evidence>
<feature type="domain" description="Putative Flp pilus-assembly TadG-like N-terminal" evidence="2">
    <location>
        <begin position="20"/>
        <end position="67"/>
    </location>
</feature>
<accession>A0A542YRG2</accession>
<reference evidence="3 4" key="1">
    <citation type="submission" date="2019-06" db="EMBL/GenBank/DDBJ databases">
        <title>Sequencing the genomes of 1000 actinobacteria strains.</title>
        <authorList>
            <person name="Klenk H.-P."/>
        </authorList>
    </citation>
    <scope>NUCLEOTIDE SEQUENCE [LARGE SCALE GENOMIC DNA]</scope>
    <source>
        <strain evidence="3 4">DSM 12335</strain>
    </source>
</reference>
<dbReference type="Proteomes" id="UP000319516">
    <property type="component" value="Unassembled WGS sequence"/>
</dbReference>
<name>A0A542YRG2_9MICO</name>
<dbReference type="EMBL" id="VFOP01000001">
    <property type="protein sequence ID" value="TQL50680.1"/>
    <property type="molecule type" value="Genomic_DNA"/>
</dbReference>
<proteinExistence type="predicted"/>
<dbReference type="AlphaFoldDB" id="A0A542YRG2"/>
<keyword evidence="4" id="KW-1185">Reference proteome</keyword>